<dbReference type="RefSeq" id="WP_160803045.1">
    <property type="nucleotide sequence ID" value="NZ_WUUL01000017.1"/>
</dbReference>
<name>A0A6I4W0G1_9BACL</name>
<accession>A0A6I4W0G1</accession>
<dbReference type="EMBL" id="WUUL01000017">
    <property type="protein sequence ID" value="MXQ55695.1"/>
    <property type="molecule type" value="Genomic_DNA"/>
</dbReference>
<dbReference type="AlphaFoldDB" id="A0A6I4W0G1"/>
<comment type="caution">
    <text evidence="1">The sequence shown here is derived from an EMBL/GenBank/DDBJ whole genome shotgun (WGS) entry which is preliminary data.</text>
</comment>
<reference evidence="1 2" key="1">
    <citation type="submission" date="2019-12" db="EMBL/GenBank/DDBJ databases">
        <title>Whole-genome analyses of novel actinobacteria.</title>
        <authorList>
            <person name="Sahin N."/>
            <person name="Saygin H."/>
        </authorList>
    </citation>
    <scope>NUCLEOTIDE SEQUENCE [LARGE SCALE GENOMIC DNA]</scope>
    <source>
        <strain evidence="1 2">KC615</strain>
    </source>
</reference>
<organism evidence="1 2">
    <name type="scientific">Shimazuella alba</name>
    <dbReference type="NCBI Taxonomy" id="2690964"/>
    <lineage>
        <taxon>Bacteria</taxon>
        <taxon>Bacillati</taxon>
        <taxon>Bacillota</taxon>
        <taxon>Bacilli</taxon>
        <taxon>Bacillales</taxon>
        <taxon>Thermoactinomycetaceae</taxon>
        <taxon>Shimazuella</taxon>
    </lineage>
</organism>
<proteinExistence type="predicted"/>
<sequence length="64" mass="6918">MYTLPTDENSQPIDRVDDDENVLGKANYGMGLRKFKMGNVTMSGKTGAKDGYMNGVGGTNDGQR</sequence>
<keyword evidence="2" id="KW-1185">Reference proteome</keyword>
<evidence type="ECO:0000313" key="1">
    <source>
        <dbReference type="EMBL" id="MXQ55695.1"/>
    </source>
</evidence>
<gene>
    <name evidence="1" type="ORF">GSM42_18600</name>
</gene>
<protein>
    <submittedName>
        <fullName evidence="1">Uncharacterized protein</fullName>
    </submittedName>
</protein>
<dbReference type="Proteomes" id="UP000430692">
    <property type="component" value="Unassembled WGS sequence"/>
</dbReference>
<evidence type="ECO:0000313" key="2">
    <source>
        <dbReference type="Proteomes" id="UP000430692"/>
    </source>
</evidence>